<keyword evidence="5 6" id="KW-0472">Membrane</keyword>
<dbReference type="EMBL" id="PNXQ01000018">
    <property type="protein sequence ID" value="TKH40792.1"/>
    <property type="molecule type" value="Genomic_DNA"/>
</dbReference>
<dbReference type="AlphaFoldDB" id="A0A4U2PMX9"/>
<evidence type="ECO:0000256" key="3">
    <source>
        <dbReference type="ARBA" id="ARBA00022692"/>
    </source>
</evidence>
<evidence type="ECO:0000256" key="4">
    <source>
        <dbReference type="ARBA" id="ARBA00022989"/>
    </source>
</evidence>
<gene>
    <name evidence="8" type="ORF">C1I60_23780</name>
</gene>
<feature type="transmembrane region" description="Helical" evidence="6">
    <location>
        <begin position="18"/>
        <end position="37"/>
    </location>
</feature>
<evidence type="ECO:0000313" key="8">
    <source>
        <dbReference type="EMBL" id="TKH40792.1"/>
    </source>
</evidence>
<comment type="subcellular location">
    <subcellularLocation>
        <location evidence="1">Cell membrane</location>
        <topology evidence="1">Multi-pass membrane protein</topology>
    </subcellularLocation>
</comment>
<dbReference type="InterPro" id="IPR051791">
    <property type="entry name" value="Pra-immunoreactive"/>
</dbReference>
<accession>A0A4U2PMX9</accession>
<keyword evidence="2" id="KW-1003">Cell membrane</keyword>
<evidence type="ECO:0000256" key="2">
    <source>
        <dbReference type="ARBA" id="ARBA00022475"/>
    </source>
</evidence>
<dbReference type="PANTHER" id="PTHR36115">
    <property type="entry name" value="PROLINE-RICH ANTIGEN HOMOLOG-RELATED"/>
    <property type="match status" value="1"/>
</dbReference>
<reference evidence="8 9" key="1">
    <citation type="submission" date="2018-01" db="EMBL/GenBank/DDBJ databases">
        <title>Bacillales members from the olive rhizosphere are effective biological control agents against Verticillium dahliae.</title>
        <authorList>
            <person name="Gomez-Lama C."/>
            <person name="Legarda G."/>
            <person name="Ruano-Rosa D."/>
            <person name="Pizarro-Tobias P."/>
            <person name="Valverde-Corredor A."/>
            <person name="Niqui J.L."/>
            <person name="Trivino J.C."/>
            <person name="Roca A."/>
            <person name="Mercado-Blanco J."/>
        </authorList>
    </citation>
    <scope>NUCLEOTIDE SEQUENCE [LARGE SCALE GENOMIC DNA]</scope>
    <source>
        <strain evidence="8 9">PIC167</strain>
    </source>
</reference>
<feature type="domain" description="RDD" evidence="7">
    <location>
        <begin position="3"/>
        <end position="146"/>
    </location>
</feature>
<keyword evidence="3 6" id="KW-0812">Transmembrane</keyword>
<evidence type="ECO:0000259" key="7">
    <source>
        <dbReference type="Pfam" id="PF06271"/>
    </source>
</evidence>
<dbReference type="Proteomes" id="UP000308114">
    <property type="component" value="Unassembled WGS sequence"/>
</dbReference>
<dbReference type="RefSeq" id="WP_137063961.1">
    <property type="nucleotide sequence ID" value="NZ_PNXQ01000018.1"/>
</dbReference>
<name>A0A4U2PMX9_9BACL</name>
<dbReference type="GO" id="GO:0005886">
    <property type="term" value="C:plasma membrane"/>
    <property type="evidence" value="ECO:0007669"/>
    <property type="project" value="UniProtKB-SubCell"/>
</dbReference>
<sequence length="170" mass="19118">MLYAGFWKRVLASIIDNLLMWFVFMILGLIWFVIQAIGDWGSSSAATSLLTDGSPPIFTMKMVGQTLLNWGVMWLYHAIMESSKCKASVGKLALGIVVVDEFNQRLSFGRASARHWSKFISAIILCIGFIMTAFTARKQALHDLIARTYVVDKRELNHILREQAERGAGM</sequence>
<feature type="transmembrane region" description="Helical" evidence="6">
    <location>
        <begin position="57"/>
        <end position="76"/>
    </location>
</feature>
<evidence type="ECO:0000256" key="5">
    <source>
        <dbReference type="ARBA" id="ARBA00023136"/>
    </source>
</evidence>
<feature type="transmembrane region" description="Helical" evidence="6">
    <location>
        <begin position="119"/>
        <end position="136"/>
    </location>
</feature>
<evidence type="ECO:0000313" key="9">
    <source>
        <dbReference type="Proteomes" id="UP000308114"/>
    </source>
</evidence>
<protein>
    <submittedName>
        <fullName evidence="8">Transmembrane rdd family protein</fullName>
    </submittedName>
</protein>
<proteinExistence type="predicted"/>
<dbReference type="Pfam" id="PF06271">
    <property type="entry name" value="RDD"/>
    <property type="match status" value="1"/>
</dbReference>
<comment type="caution">
    <text evidence="8">The sequence shown here is derived from an EMBL/GenBank/DDBJ whole genome shotgun (WGS) entry which is preliminary data.</text>
</comment>
<keyword evidence="4 6" id="KW-1133">Transmembrane helix</keyword>
<dbReference type="InterPro" id="IPR010432">
    <property type="entry name" value="RDD"/>
</dbReference>
<evidence type="ECO:0000256" key="6">
    <source>
        <dbReference type="SAM" id="Phobius"/>
    </source>
</evidence>
<organism evidence="8 9">
    <name type="scientific">Paenibacillus terrae</name>
    <dbReference type="NCBI Taxonomy" id="159743"/>
    <lineage>
        <taxon>Bacteria</taxon>
        <taxon>Bacillati</taxon>
        <taxon>Bacillota</taxon>
        <taxon>Bacilli</taxon>
        <taxon>Bacillales</taxon>
        <taxon>Paenibacillaceae</taxon>
        <taxon>Paenibacillus</taxon>
    </lineage>
</organism>
<evidence type="ECO:0000256" key="1">
    <source>
        <dbReference type="ARBA" id="ARBA00004651"/>
    </source>
</evidence>